<protein>
    <submittedName>
        <fullName evidence="3">Uncharacterized protein</fullName>
    </submittedName>
</protein>
<evidence type="ECO:0000313" key="3">
    <source>
        <dbReference type="EMBL" id="GAF76363.1"/>
    </source>
</evidence>
<organism evidence="3">
    <name type="scientific">marine sediment metagenome</name>
    <dbReference type="NCBI Taxonomy" id="412755"/>
    <lineage>
        <taxon>unclassified sequences</taxon>
        <taxon>metagenomes</taxon>
        <taxon>ecological metagenomes</taxon>
    </lineage>
</organism>
<dbReference type="AlphaFoldDB" id="X0S5L4"/>
<evidence type="ECO:0000256" key="2">
    <source>
        <dbReference type="SAM" id="Phobius"/>
    </source>
</evidence>
<feature type="transmembrane region" description="Helical" evidence="2">
    <location>
        <begin position="29"/>
        <end position="48"/>
    </location>
</feature>
<accession>X0S5L4</accession>
<evidence type="ECO:0000256" key="1">
    <source>
        <dbReference type="SAM" id="MobiDB-lite"/>
    </source>
</evidence>
<sequence>MSNHHDKKSKKHSHEHGHRSKSKGGAKNGLFIAAVVLMLVGMAIYVATMDEEIQPGGDPGENAPAAADE</sequence>
<feature type="compositionally biased region" description="Basic residues" evidence="1">
    <location>
        <begin position="1"/>
        <end position="24"/>
    </location>
</feature>
<proteinExistence type="predicted"/>
<comment type="caution">
    <text evidence="3">The sequence shown here is derived from an EMBL/GenBank/DDBJ whole genome shotgun (WGS) entry which is preliminary data.</text>
</comment>
<keyword evidence="2" id="KW-0812">Transmembrane</keyword>
<keyword evidence="2" id="KW-1133">Transmembrane helix</keyword>
<feature type="region of interest" description="Disordered" evidence="1">
    <location>
        <begin position="1"/>
        <end position="25"/>
    </location>
</feature>
<name>X0S5L4_9ZZZZ</name>
<keyword evidence="2" id="KW-0472">Membrane</keyword>
<dbReference type="EMBL" id="BARS01006969">
    <property type="protein sequence ID" value="GAF76363.1"/>
    <property type="molecule type" value="Genomic_DNA"/>
</dbReference>
<reference evidence="3" key="1">
    <citation type="journal article" date="2014" name="Front. Microbiol.">
        <title>High frequency of phylogenetically diverse reductive dehalogenase-homologous genes in deep subseafloor sedimentary metagenomes.</title>
        <authorList>
            <person name="Kawai M."/>
            <person name="Futagami T."/>
            <person name="Toyoda A."/>
            <person name="Takaki Y."/>
            <person name="Nishi S."/>
            <person name="Hori S."/>
            <person name="Arai W."/>
            <person name="Tsubouchi T."/>
            <person name="Morono Y."/>
            <person name="Uchiyama I."/>
            <person name="Ito T."/>
            <person name="Fujiyama A."/>
            <person name="Inagaki F."/>
            <person name="Takami H."/>
        </authorList>
    </citation>
    <scope>NUCLEOTIDE SEQUENCE</scope>
    <source>
        <strain evidence="3">Expedition CK06-06</strain>
    </source>
</reference>
<gene>
    <name evidence="3" type="ORF">S01H1_13502</name>
</gene>